<evidence type="ECO:0000313" key="5">
    <source>
        <dbReference type="EMBL" id="KAJ1701292.1"/>
    </source>
</evidence>
<dbReference type="SUPFAM" id="SSF54928">
    <property type="entry name" value="RNA-binding domain, RBD"/>
    <property type="match status" value="2"/>
</dbReference>
<proteinExistence type="predicted"/>
<feature type="region of interest" description="Disordered" evidence="3">
    <location>
        <begin position="1"/>
        <end position="90"/>
    </location>
</feature>
<gene>
    <name evidence="5" type="ORF">LUZ63_001071</name>
</gene>
<dbReference type="OrthoDB" id="1875751at2759"/>
<dbReference type="Proteomes" id="UP001151287">
    <property type="component" value="Unassembled WGS sequence"/>
</dbReference>
<feature type="region of interest" description="Disordered" evidence="3">
    <location>
        <begin position="304"/>
        <end position="346"/>
    </location>
</feature>
<feature type="compositionally biased region" description="Low complexity" evidence="3">
    <location>
        <begin position="316"/>
        <end position="340"/>
    </location>
</feature>
<dbReference type="InterPro" id="IPR012677">
    <property type="entry name" value="Nucleotide-bd_a/b_plait_sf"/>
</dbReference>
<dbReference type="InterPro" id="IPR035979">
    <property type="entry name" value="RBD_domain_sf"/>
</dbReference>
<feature type="region of interest" description="Disordered" evidence="3">
    <location>
        <begin position="206"/>
        <end position="233"/>
    </location>
</feature>
<evidence type="ECO:0000313" key="6">
    <source>
        <dbReference type="Proteomes" id="UP001151287"/>
    </source>
</evidence>
<dbReference type="Gene3D" id="3.30.70.330">
    <property type="match status" value="2"/>
</dbReference>
<dbReference type="InterPro" id="IPR050886">
    <property type="entry name" value="RNA-binding_reg"/>
</dbReference>
<feature type="region of interest" description="Disordered" evidence="3">
    <location>
        <begin position="464"/>
        <end position="506"/>
    </location>
</feature>
<dbReference type="SMART" id="SM00360">
    <property type="entry name" value="RRM"/>
    <property type="match status" value="2"/>
</dbReference>
<feature type="compositionally biased region" description="Low complexity" evidence="3">
    <location>
        <begin position="13"/>
        <end position="25"/>
    </location>
</feature>
<keyword evidence="1 2" id="KW-0694">RNA-binding</keyword>
<feature type="compositionally biased region" description="Acidic residues" evidence="3">
    <location>
        <begin position="78"/>
        <end position="88"/>
    </location>
</feature>
<comment type="caution">
    <text evidence="5">The sequence shown here is derived from an EMBL/GenBank/DDBJ whole genome shotgun (WGS) entry which is preliminary data.</text>
</comment>
<dbReference type="Pfam" id="PF00076">
    <property type="entry name" value="RRM_1"/>
    <property type="match status" value="2"/>
</dbReference>
<reference evidence="5" key="1">
    <citation type="journal article" date="2022" name="Cell">
        <title>Repeat-based holocentromeres influence genome architecture and karyotype evolution.</title>
        <authorList>
            <person name="Hofstatter P.G."/>
            <person name="Thangavel G."/>
            <person name="Lux T."/>
            <person name="Neumann P."/>
            <person name="Vondrak T."/>
            <person name="Novak P."/>
            <person name="Zhang M."/>
            <person name="Costa L."/>
            <person name="Castellani M."/>
            <person name="Scott A."/>
            <person name="Toegelov H."/>
            <person name="Fuchs J."/>
            <person name="Mata-Sucre Y."/>
            <person name="Dias Y."/>
            <person name="Vanzela A.L.L."/>
            <person name="Huettel B."/>
            <person name="Almeida C.C.S."/>
            <person name="Simkova H."/>
            <person name="Souza G."/>
            <person name="Pedrosa-Harand A."/>
            <person name="Macas J."/>
            <person name="Mayer K.F.X."/>
            <person name="Houben A."/>
            <person name="Marques A."/>
        </authorList>
    </citation>
    <scope>NUCLEOTIDE SEQUENCE</scope>
    <source>
        <strain evidence="5">RhyBre1mFocal</strain>
    </source>
</reference>
<evidence type="ECO:0000259" key="4">
    <source>
        <dbReference type="PROSITE" id="PS50102"/>
    </source>
</evidence>
<dbReference type="GO" id="GO:0005634">
    <property type="term" value="C:nucleus"/>
    <property type="evidence" value="ECO:0007669"/>
    <property type="project" value="TreeGrafter"/>
</dbReference>
<evidence type="ECO:0000256" key="2">
    <source>
        <dbReference type="PROSITE-ProRule" id="PRU00176"/>
    </source>
</evidence>
<feature type="domain" description="RRM" evidence="4">
    <location>
        <begin position="131"/>
        <end position="208"/>
    </location>
</feature>
<evidence type="ECO:0000256" key="1">
    <source>
        <dbReference type="ARBA" id="ARBA00022884"/>
    </source>
</evidence>
<name>A0A9Q0HWP8_9POAL</name>
<feature type="domain" description="RRM" evidence="4">
    <location>
        <begin position="235"/>
        <end position="315"/>
    </location>
</feature>
<protein>
    <recommendedName>
        <fullName evidence="4">RRM domain-containing protein</fullName>
    </recommendedName>
</protein>
<dbReference type="AlphaFoldDB" id="A0A9Q0HWP8"/>
<dbReference type="GO" id="GO:0003723">
    <property type="term" value="F:RNA binding"/>
    <property type="evidence" value="ECO:0007669"/>
    <property type="project" value="UniProtKB-UniRule"/>
</dbReference>
<dbReference type="InterPro" id="IPR000504">
    <property type="entry name" value="RRM_dom"/>
</dbReference>
<sequence length="506" mass="52475">MATALKKRKTDQDSSPSDQPDSLPPFNSNPRPPRQTIYFPITDDAPSPPIPTTNGAAAPAAATATVPVRAKRSPSPESEPESETDAEEPISSLLEGLSREQLVTLLRHAASTDPATLSEIRRVVDLDPAARKLFVHGLGWDANSDALRASFLKYGEIDDCRVITDKATGRSKGYGFVLFRHRSSAKRALRRPNKKVGSRMAICQLASSGGNPGSNTNPSSAPSPAPSHHSDNSDRKIYVANVHANFNVDRLYNFFAQYGEIEEGPLGFDRQTGKPKGFALFVYKTAEGARKALEEPVKNFEGNVLNCQKASDGGRNKPNPNSNQNPNSSLNPNTNPTASSAMMSGGLTPQASGAVAGYDMSGYGVVGAGMGGQVQPDMSQAQNAMFGLGMGGVQPNAAFLAMLAAAMQNPGGFGMNPAMMAAMNPAFAAAAALGGAQPAVPGSTVGQVGSVGLAYPTAGFQMPPGFQGPPGFPSGTQQGSGNTGVYQAGSGVQGQLPGASTTMGGY</sequence>
<accession>A0A9Q0HWP8</accession>
<evidence type="ECO:0000256" key="3">
    <source>
        <dbReference type="SAM" id="MobiDB-lite"/>
    </source>
</evidence>
<feature type="compositionally biased region" description="Low complexity" evidence="3">
    <location>
        <begin position="206"/>
        <end position="222"/>
    </location>
</feature>
<keyword evidence="6" id="KW-1185">Reference proteome</keyword>
<dbReference type="PROSITE" id="PS50102">
    <property type="entry name" value="RRM"/>
    <property type="match status" value="2"/>
</dbReference>
<dbReference type="EMBL" id="JAMQYH010000001">
    <property type="protein sequence ID" value="KAJ1701292.1"/>
    <property type="molecule type" value="Genomic_DNA"/>
</dbReference>
<dbReference type="PANTHER" id="PTHR48024">
    <property type="entry name" value="GEO13361P1-RELATED"/>
    <property type="match status" value="1"/>
</dbReference>
<organism evidence="5 6">
    <name type="scientific">Rhynchospora breviuscula</name>
    <dbReference type="NCBI Taxonomy" id="2022672"/>
    <lineage>
        <taxon>Eukaryota</taxon>
        <taxon>Viridiplantae</taxon>
        <taxon>Streptophyta</taxon>
        <taxon>Embryophyta</taxon>
        <taxon>Tracheophyta</taxon>
        <taxon>Spermatophyta</taxon>
        <taxon>Magnoliopsida</taxon>
        <taxon>Liliopsida</taxon>
        <taxon>Poales</taxon>
        <taxon>Cyperaceae</taxon>
        <taxon>Cyperoideae</taxon>
        <taxon>Rhynchosporeae</taxon>
        <taxon>Rhynchospora</taxon>
    </lineage>
</organism>
<feature type="compositionally biased region" description="Low complexity" evidence="3">
    <location>
        <begin position="52"/>
        <end position="65"/>
    </location>
</feature>
<dbReference type="PANTHER" id="PTHR48024:SF9">
    <property type="entry name" value="UBP1-ASSOCIATED PROTEINS 1A-RELATED"/>
    <property type="match status" value="1"/>
</dbReference>